<dbReference type="CDD" id="cd00229">
    <property type="entry name" value="SGNH_hydrolase"/>
    <property type="match status" value="1"/>
</dbReference>
<accession>A0A6C2UGP2</accession>
<dbReference type="InterPro" id="IPR036514">
    <property type="entry name" value="SGNH_hydro_sf"/>
</dbReference>
<keyword evidence="1" id="KW-0732">Signal</keyword>
<organism evidence="2 3">
    <name type="scientific">Pontiella sulfatireligans</name>
    <dbReference type="NCBI Taxonomy" id="2750658"/>
    <lineage>
        <taxon>Bacteria</taxon>
        <taxon>Pseudomonadati</taxon>
        <taxon>Kiritimatiellota</taxon>
        <taxon>Kiritimatiellia</taxon>
        <taxon>Kiritimatiellales</taxon>
        <taxon>Pontiellaceae</taxon>
        <taxon>Pontiella</taxon>
    </lineage>
</organism>
<feature type="signal peptide" evidence="1">
    <location>
        <begin position="1"/>
        <end position="17"/>
    </location>
</feature>
<evidence type="ECO:0000313" key="2">
    <source>
        <dbReference type="EMBL" id="VGO19345.1"/>
    </source>
</evidence>
<feature type="chain" id="PRO_5025422447" description="SGNH hydrolase-type esterase domain-containing protein" evidence="1">
    <location>
        <begin position="18"/>
        <end position="334"/>
    </location>
</feature>
<dbReference type="Proteomes" id="UP000346198">
    <property type="component" value="Unassembled WGS sequence"/>
</dbReference>
<dbReference type="RefSeq" id="WP_136060755.1">
    <property type="nucleotide sequence ID" value="NZ_CAAHFH010000001.1"/>
</dbReference>
<reference evidence="2 3" key="1">
    <citation type="submission" date="2019-04" db="EMBL/GenBank/DDBJ databases">
        <authorList>
            <person name="Van Vliet M D."/>
        </authorList>
    </citation>
    <scope>NUCLEOTIDE SEQUENCE [LARGE SCALE GENOMIC DNA]</scope>
    <source>
        <strain evidence="2 3">F21</strain>
    </source>
</reference>
<proteinExistence type="predicted"/>
<evidence type="ECO:0008006" key="4">
    <source>
        <dbReference type="Google" id="ProtNLM"/>
    </source>
</evidence>
<evidence type="ECO:0000256" key="1">
    <source>
        <dbReference type="SAM" id="SignalP"/>
    </source>
</evidence>
<protein>
    <recommendedName>
        <fullName evidence="4">SGNH hydrolase-type esterase domain-containing protein</fullName>
    </recommendedName>
</protein>
<dbReference type="SUPFAM" id="SSF52266">
    <property type="entry name" value="SGNH hydrolase"/>
    <property type="match status" value="1"/>
</dbReference>
<dbReference type="AlphaFoldDB" id="A0A6C2UGP2"/>
<dbReference type="EMBL" id="CAAHFH010000001">
    <property type="protein sequence ID" value="VGO19345.1"/>
    <property type="molecule type" value="Genomic_DNA"/>
</dbReference>
<dbReference type="GO" id="GO:0016788">
    <property type="term" value="F:hydrolase activity, acting on ester bonds"/>
    <property type="evidence" value="ECO:0007669"/>
    <property type="project" value="UniProtKB-ARBA"/>
</dbReference>
<gene>
    <name evidence="2" type="ORF">SCARR_01403</name>
</gene>
<name>A0A6C2UGP2_9BACT</name>
<sequence length="334" mass="37203">MKCAVILFLFSAIGIHAAENKQPEILRFSVQKKLQGEQGVEQIVVRGVAKDAEDGPRLDYAYRIVSGGGRLELVKRYAIYHPESPGNVVFELAVTDSSGSITTATTEFFVGGGDSKKLYTDKAIWMAALAPASRKQSAFQFVVRDPMLPNILLIGDSISIGYTPYVREALKGKCNVYRIPENGGDSKKALAQFEFWMGDNNWDVIHFNTGLHDMKRVINNQLDVNGEHVNSPDAYRTNLENYFQRLETTGAKLIWANTTIVPDGSGGRVKGEEVQYNRVAEEVRRKHPSIVLNDLYALTEANPADQKPANVHFEEIGKQRQAELVATKIMEMPK</sequence>
<keyword evidence="3" id="KW-1185">Reference proteome</keyword>
<evidence type="ECO:0000313" key="3">
    <source>
        <dbReference type="Proteomes" id="UP000346198"/>
    </source>
</evidence>
<dbReference type="Gene3D" id="3.40.50.1110">
    <property type="entry name" value="SGNH hydrolase"/>
    <property type="match status" value="1"/>
</dbReference>